<dbReference type="InterPro" id="IPR018911">
    <property type="entry name" value="Gmad2_Ig-like_dom"/>
</dbReference>
<keyword evidence="1" id="KW-1133">Transmembrane helix</keyword>
<dbReference type="EMBL" id="PCTS01000045">
    <property type="protein sequence ID" value="PIP86239.1"/>
    <property type="molecule type" value="Genomic_DNA"/>
</dbReference>
<feature type="transmembrane region" description="Helical" evidence="1">
    <location>
        <begin position="76"/>
        <end position="92"/>
    </location>
</feature>
<proteinExistence type="predicted"/>
<dbReference type="Pfam" id="PF10648">
    <property type="entry name" value="Gmad2"/>
    <property type="match status" value="1"/>
</dbReference>
<gene>
    <name evidence="3" type="ORF">COW82_03130</name>
</gene>
<evidence type="ECO:0000313" key="3">
    <source>
        <dbReference type="EMBL" id="PIP86239.1"/>
    </source>
</evidence>
<reference evidence="3 4" key="1">
    <citation type="submission" date="2017-09" db="EMBL/GenBank/DDBJ databases">
        <title>Depth-based differentiation of microbial function through sediment-hosted aquifers and enrichment of novel symbionts in the deep terrestrial subsurface.</title>
        <authorList>
            <person name="Probst A.J."/>
            <person name="Ladd B."/>
            <person name="Jarett J.K."/>
            <person name="Geller-Mcgrath D.E."/>
            <person name="Sieber C.M."/>
            <person name="Emerson J.B."/>
            <person name="Anantharaman K."/>
            <person name="Thomas B.C."/>
            <person name="Malmstrom R."/>
            <person name="Stieglmeier M."/>
            <person name="Klingl A."/>
            <person name="Woyke T."/>
            <person name="Ryan C.M."/>
            <person name="Banfield J.F."/>
        </authorList>
    </citation>
    <scope>NUCLEOTIDE SEQUENCE [LARGE SCALE GENOMIC DNA]</scope>
    <source>
        <strain evidence="3">CG22_combo_CG10-13_8_21_14_all_43_18</strain>
    </source>
</reference>
<accession>A0A2H0DX03</accession>
<evidence type="ECO:0000313" key="4">
    <source>
        <dbReference type="Proteomes" id="UP000231276"/>
    </source>
</evidence>
<feature type="domain" description="Bacterial spore germination immunoglobulin-like" evidence="2">
    <location>
        <begin position="144"/>
        <end position="228"/>
    </location>
</feature>
<comment type="caution">
    <text evidence="3">The sequence shown here is derived from an EMBL/GenBank/DDBJ whole genome shotgun (WGS) entry which is preliminary data.</text>
</comment>
<evidence type="ECO:0000256" key="1">
    <source>
        <dbReference type="SAM" id="Phobius"/>
    </source>
</evidence>
<organism evidence="3 4">
    <name type="scientific">Candidatus Campbellbacteria bacterium CG22_combo_CG10-13_8_21_14_all_43_18</name>
    <dbReference type="NCBI Taxonomy" id="1974530"/>
    <lineage>
        <taxon>Bacteria</taxon>
        <taxon>Candidatus Campbelliibacteriota</taxon>
    </lineage>
</organism>
<protein>
    <recommendedName>
        <fullName evidence="2">Bacterial spore germination immunoglobulin-like domain-containing protein</fullName>
    </recommendedName>
</protein>
<name>A0A2H0DX03_9BACT</name>
<feature type="transmembrane region" description="Helical" evidence="1">
    <location>
        <begin position="48"/>
        <end position="69"/>
    </location>
</feature>
<keyword evidence="1" id="KW-0472">Membrane</keyword>
<sequence>MPLLGESPSAKREFFWSSLWKREKPVSTTKSFRLTKTVWLPFIFTKPAFWVLTEFVKFSVALVLLPPYLKDEMKKLFIFLALLSVFLFFFGSQKQDEPKIFVTDFISCLEAGNPIMESYPRQCRADGETFIENIGNELEKINLVRLSNPRPTQKVSSPLFIKGEARGRWYFEATFPVVLTNWDGLIIAKGFATAEDEWMTENFVPFIATLEFKKPDYKENGYLILQKNNPSGLPEFDEALEIPLLFE</sequence>
<keyword evidence="1" id="KW-0812">Transmembrane</keyword>
<evidence type="ECO:0000259" key="2">
    <source>
        <dbReference type="Pfam" id="PF10648"/>
    </source>
</evidence>
<dbReference type="Proteomes" id="UP000231276">
    <property type="component" value="Unassembled WGS sequence"/>
</dbReference>
<dbReference type="AlphaFoldDB" id="A0A2H0DX03"/>